<dbReference type="AlphaFoldDB" id="A0A182HHN8"/>
<feature type="compositionally biased region" description="Acidic residues" evidence="1">
    <location>
        <begin position="469"/>
        <end position="478"/>
    </location>
</feature>
<dbReference type="VEuPathDB" id="VectorBase:AARA21_001268"/>
<accession>A0A182HHN8</accession>
<reference evidence="2" key="1">
    <citation type="submission" date="2022-08" db="UniProtKB">
        <authorList>
            <consortium name="EnsemblMetazoa"/>
        </authorList>
    </citation>
    <scope>IDENTIFICATION</scope>
    <source>
        <strain evidence="2">Dongola</strain>
    </source>
</reference>
<keyword evidence="3" id="KW-1185">Reference proteome</keyword>
<evidence type="ECO:0000313" key="3">
    <source>
        <dbReference type="Proteomes" id="UP000075840"/>
    </source>
</evidence>
<dbReference type="EMBL" id="APCN01002431">
    <property type="status" value="NOT_ANNOTATED_CDS"/>
    <property type="molecule type" value="Genomic_DNA"/>
</dbReference>
<sequence length="561" mass="60571">MGTVYLVAKEKLLNHCLIHLFPFPSLFLSPIGLRSTYRVPPSYIYGTPYLGTAGGSTGAGATASGLVPIPATQLSHAAAIAAATSQFYEYQNAVAAAAAAPYPGQYSTGFDAYPYGSGASAAGAAAAAAQYMAGPYTYATLPQAGAAAAAAAAAAGAFPGLSPYQNATVRFGASYVIVDRDRDSSNTDPQLVGLGSYADHGVPPAHSSAGILSNVPIDPYAKKLLQLYYLVQVMRSYHRPAYQEPTTILSNLIDRLTKEDLRDELERLLSGVDGFEEVFNIGEYAARDPIKEQLANDFRLLFPLVVKTLTGLRESGHMGNDVTAMEDTLQGKLRDAFNDFRGLLVRVVQSESEVLNEIEELQETTYNKPSGVNDVNWNADERRSETVPSAVEIVYVTEQPVASDKAVVNDYDLEVESAAASTERARVELKTDPAIDIRMQNGNDLTFLPDGRSVKYELSSGPNLLSQEPDSDEDEDDETEVIILTEDANMQHNANGNDKGSSSSPMAVMVKDPEMAALIPHIVEQLRLENVTPEERDALAEIFDDLWPLMVAEADRLRTEP</sequence>
<dbReference type="VEuPathDB" id="VectorBase:AARA21_015603"/>
<dbReference type="EnsemblMetazoa" id="AARA000744-RA">
    <property type="protein sequence ID" value="AARA000744-PA"/>
    <property type="gene ID" value="AARA000744"/>
</dbReference>
<dbReference type="VEuPathDB" id="VectorBase:AARA000744"/>
<evidence type="ECO:0000256" key="1">
    <source>
        <dbReference type="SAM" id="MobiDB-lite"/>
    </source>
</evidence>
<feature type="region of interest" description="Disordered" evidence="1">
    <location>
        <begin position="458"/>
        <end position="478"/>
    </location>
</feature>
<protein>
    <submittedName>
        <fullName evidence="2">Uncharacterized protein</fullName>
    </submittedName>
</protein>
<evidence type="ECO:0000313" key="2">
    <source>
        <dbReference type="EnsemblMetazoa" id="AARA000744-PA"/>
    </source>
</evidence>
<name>A0A182HHN8_ANOAR</name>
<dbReference type="Proteomes" id="UP000075840">
    <property type="component" value="Unassembled WGS sequence"/>
</dbReference>
<organism evidence="2 3">
    <name type="scientific">Anopheles arabiensis</name>
    <name type="common">Mosquito</name>
    <dbReference type="NCBI Taxonomy" id="7173"/>
    <lineage>
        <taxon>Eukaryota</taxon>
        <taxon>Metazoa</taxon>
        <taxon>Ecdysozoa</taxon>
        <taxon>Arthropoda</taxon>
        <taxon>Hexapoda</taxon>
        <taxon>Insecta</taxon>
        <taxon>Pterygota</taxon>
        <taxon>Neoptera</taxon>
        <taxon>Endopterygota</taxon>
        <taxon>Diptera</taxon>
        <taxon>Nematocera</taxon>
        <taxon>Culicoidea</taxon>
        <taxon>Culicidae</taxon>
        <taxon>Anophelinae</taxon>
        <taxon>Anopheles</taxon>
    </lineage>
</organism>
<proteinExistence type="predicted"/>